<sequence>MKTITTHTIELTGTHYEAGYHLGTWMSVHSPHKHICTAGFPGLGAKETAMAADLFSSCCPGLNEELAGFADGLKTRPENLVYYAMTWLHPGCSHMALLPSMTSNSHPLVARNYEFNDEMEDFTLIRTCIKDTYTHIGTSVLGIGRDDGLNEHGLSVTMSSCGFPVGANPGMRRPAVTGLQFWAVIRTLLDTCRDVKESLERLEDMPIAYNMNLILVDRGKNAALYETLDGHKAYKSIDPSSRDQYLFAANHPLLNEMILRESQAMEHSLVRCQTMEHFLTKKKGGYGQEELKQFLLTPYPCGLSCPFYKDFFGTTKSMVIDPEELTMDLCWGGREENGWRHFSIHEPFCEESRSITICNKPAPPSIFQNRSSI</sequence>
<dbReference type="InterPro" id="IPR047801">
    <property type="entry name" value="Peptidase_C45"/>
</dbReference>
<dbReference type="InterPro" id="IPR005079">
    <property type="entry name" value="Peptidase_C45_hydrolase"/>
</dbReference>
<dbReference type="AlphaFoldDB" id="A0A0J9C6M6"/>
<evidence type="ECO:0000313" key="3">
    <source>
        <dbReference type="Proteomes" id="UP000037392"/>
    </source>
</evidence>
<dbReference type="EMBL" id="ADLK01000019">
    <property type="protein sequence ID" value="KMW20089.1"/>
    <property type="molecule type" value="Genomic_DNA"/>
</dbReference>
<dbReference type="Pfam" id="PF03417">
    <property type="entry name" value="AAT"/>
    <property type="match status" value="1"/>
</dbReference>
<comment type="caution">
    <text evidence="2">The sequence shown here is derived from an EMBL/GenBank/DDBJ whole genome shotgun (WGS) entry which is preliminary data.</text>
</comment>
<dbReference type="PANTHER" id="PTHR34180">
    <property type="entry name" value="PEPTIDASE C45"/>
    <property type="match status" value="1"/>
</dbReference>
<evidence type="ECO:0000259" key="1">
    <source>
        <dbReference type="Pfam" id="PF03417"/>
    </source>
</evidence>
<proteinExistence type="predicted"/>
<feature type="domain" description="Peptidase C45 hydrolase" evidence="1">
    <location>
        <begin position="104"/>
        <end position="334"/>
    </location>
</feature>
<accession>A0A0J9C6M6</accession>
<dbReference type="PANTHER" id="PTHR34180:SF1">
    <property type="entry name" value="BETA-ALANYL-DOPAMINE_CARCININE HYDROLASE"/>
    <property type="match status" value="1"/>
</dbReference>
<dbReference type="PATRIC" id="fig|742734.4.peg.2258"/>
<dbReference type="RefSeq" id="WP_048929805.1">
    <property type="nucleotide sequence ID" value="NZ_KQ235877.1"/>
</dbReference>
<dbReference type="Proteomes" id="UP000037392">
    <property type="component" value="Unassembled WGS sequence"/>
</dbReference>
<dbReference type="InterPro" id="IPR047794">
    <property type="entry name" value="C45_proenzyme-like"/>
</dbReference>
<evidence type="ECO:0000313" key="2">
    <source>
        <dbReference type="EMBL" id="KMW20089.1"/>
    </source>
</evidence>
<name>A0A0J9C6M6_9FIRM</name>
<dbReference type="OrthoDB" id="8617387at2"/>
<dbReference type="InterPro" id="IPR029055">
    <property type="entry name" value="Ntn_hydrolases_N"/>
</dbReference>
<dbReference type="SUPFAM" id="SSF56235">
    <property type="entry name" value="N-terminal nucleophile aminohydrolases (Ntn hydrolases)"/>
    <property type="match status" value="1"/>
</dbReference>
<dbReference type="GeneID" id="93161956"/>
<organism evidence="2 3">
    <name type="scientific">[Clostridium] citroniae WAL-19142</name>
    <dbReference type="NCBI Taxonomy" id="742734"/>
    <lineage>
        <taxon>Bacteria</taxon>
        <taxon>Bacillati</taxon>
        <taxon>Bacillota</taxon>
        <taxon>Clostridia</taxon>
        <taxon>Lachnospirales</taxon>
        <taxon>Lachnospiraceae</taxon>
        <taxon>Enterocloster</taxon>
    </lineage>
</organism>
<reference evidence="2 3" key="1">
    <citation type="submission" date="2011-04" db="EMBL/GenBank/DDBJ databases">
        <title>The Genome Sequence of Clostridium citroniae WAL-19142.</title>
        <authorList>
            <consortium name="The Broad Institute Genome Sequencing Platform"/>
            <person name="Earl A."/>
            <person name="Ward D."/>
            <person name="Feldgarden M."/>
            <person name="Gevers D."/>
            <person name="Warren Y.A."/>
            <person name="Tyrrell K.L."/>
            <person name="Citron D.M."/>
            <person name="Goldstein E.J."/>
            <person name="Daigneault M."/>
            <person name="Allen-Vercoe E."/>
            <person name="Young S.K."/>
            <person name="Zeng Q."/>
            <person name="Gargeya S."/>
            <person name="Fitzgerald M."/>
            <person name="Haas B."/>
            <person name="Abouelleil A."/>
            <person name="Alvarado L."/>
            <person name="Arachchi H.M."/>
            <person name="Berlin A."/>
            <person name="Brown A."/>
            <person name="Chapman S.B."/>
            <person name="Chen Z."/>
            <person name="Dunbar C."/>
            <person name="Freedman E."/>
            <person name="Gearin G."/>
            <person name="Gellesch M."/>
            <person name="Goldberg J."/>
            <person name="Griggs A."/>
            <person name="Gujja S."/>
            <person name="Heilman E.R."/>
            <person name="Heiman D."/>
            <person name="Howarth C."/>
            <person name="Larson L."/>
            <person name="Lui A."/>
            <person name="MacDonald P.J."/>
            <person name="Mehta T."/>
            <person name="Montmayeur A."/>
            <person name="Murphy C."/>
            <person name="Neiman D."/>
            <person name="Pearson M."/>
            <person name="Priest M."/>
            <person name="Roberts A."/>
            <person name="Saif S."/>
            <person name="Shea T."/>
            <person name="Shenoy N."/>
            <person name="Sisk P."/>
            <person name="Stolte C."/>
            <person name="Sykes S."/>
            <person name="White J."/>
            <person name="Yandava C."/>
            <person name="Wortman J."/>
            <person name="Nusbaum C."/>
            <person name="Birren B."/>
        </authorList>
    </citation>
    <scope>NUCLEOTIDE SEQUENCE [LARGE SCALE GENOMIC DNA]</scope>
    <source>
        <strain evidence="2 3">WAL-19142</strain>
    </source>
</reference>
<gene>
    <name evidence="2" type="ORF">HMPREF9470_02104</name>
</gene>
<dbReference type="Gene3D" id="3.60.60.10">
    <property type="entry name" value="Penicillin V Acylase, Chain A"/>
    <property type="match status" value="1"/>
</dbReference>
<protein>
    <recommendedName>
        <fullName evidence="1">Peptidase C45 hydrolase domain-containing protein</fullName>
    </recommendedName>
</protein>
<dbReference type="NCBIfam" id="NF040521">
    <property type="entry name" value="C45_proenzyme"/>
    <property type="match status" value="1"/>
</dbReference>